<keyword evidence="3" id="KW-1185">Reference proteome</keyword>
<gene>
    <name evidence="2" type="ORF">PLEPLA_LOCUS21419</name>
</gene>
<feature type="non-terminal residue" evidence="2">
    <location>
        <position position="1"/>
    </location>
</feature>
<dbReference type="AlphaFoldDB" id="A0A9N7UJI6"/>
<proteinExistence type="predicted"/>
<reference evidence="2" key="1">
    <citation type="submission" date="2020-03" db="EMBL/GenBank/DDBJ databases">
        <authorList>
            <person name="Weist P."/>
        </authorList>
    </citation>
    <scope>NUCLEOTIDE SEQUENCE</scope>
</reference>
<protein>
    <submittedName>
        <fullName evidence="2">Uncharacterized protein</fullName>
    </submittedName>
</protein>
<evidence type="ECO:0000313" key="3">
    <source>
        <dbReference type="Proteomes" id="UP001153269"/>
    </source>
</evidence>
<accession>A0A9N7UJI6</accession>
<dbReference type="EMBL" id="CADEAL010001557">
    <property type="protein sequence ID" value="CAB1433329.1"/>
    <property type="molecule type" value="Genomic_DNA"/>
</dbReference>
<sequence>LLSVRGAQRQLAVFTLQPPCPCGKSRSQVPAVCMCAAGTGSTGSTGSGRHTENKEPNIEWHRIRTHCP</sequence>
<evidence type="ECO:0000256" key="1">
    <source>
        <dbReference type="SAM" id="MobiDB-lite"/>
    </source>
</evidence>
<dbReference type="Proteomes" id="UP001153269">
    <property type="component" value="Unassembled WGS sequence"/>
</dbReference>
<comment type="caution">
    <text evidence="2">The sequence shown here is derived from an EMBL/GenBank/DDBJ whole genome shotgun (WGS) entry which is preliminary data.</text>
</comment>
<organism evidence="2 3">
    <name type="scientific">Pleuronectes platessa</name>
    <name type="common">European plaice</name>
    <dbReference type="NCBI Taxonomy" id="8262"/>
    <lineage>
        <taxon>Eukaryota</taxon>
        <taxon>Metazoa</taxon>
        <taxon>Chordata</taxon>
        <taxon>Craniata</taxon>
        <taxon>Vertebrata</taxon>
        <taxon>Euteleostomi</taxon>
        <taxon>Actinopterygii</taxon>
        <taxon>Neopterygii</taxon>
        <taxon>Teleostei</taxon>
        <taxon>Neoteleostei</taxon>
        <taxon>Acanthomorphata</taxon>
        <taxon>Carangaria</taxon>
        <taxon>Pleuronectiformes</taxon>
        <taxon>Pleuronectoidei</taxon>
        <taxon>Pleuronectidae</taxon>
        <taxon>Pleuronectes</taxon>
    </lineage>
</organism>
<feature type="region of interest" description="Disordered" evidence="1">
    <location>
        <begin position="40"/>
        <end position="59"/>
    </location>
</feature>
<name>A0A9N7UJI6_PLEPL</name>
<evidence type="ECO:0000313" key="2">
    <source>
        <dbReference type="EMBL" id="CAB1433329.1"/>
    </source>
</evidence>
<feature type="non-terminal residue" evidence="2">
    <location>
        <position position="68"/>
    </location>
</feature>
<feature type="compositionally biased region" description="Basic and acidic residues" evidence="1">
    <location>
        <begin position="49"/>
        <end position="59"/>
    </location>
</feature>